<evidence type="ECO:0000256" key="1">
    <source>
        <dbReference type="ARBA" id="ARBA00004202"/>
    </source>
</evidence>
<evidence type="ECO:0000256" key="2">
    <source>
        <dbReference type="ARBA" id="ARBA00005417"/>
    </source>
</evidence>
<keyword evidence="8 10" id="KW-0472">Membrane</keyword>
<sequence length="280" mass="31730">MSMLLEAQDMMYTYPSTDRPALNGLSLAIPTGSKTAICGHNGCGKSTFFLHSNGILRPQSGRLQWKGTDYSYRKADIHALRQRIGLVFQDPEQQLILNTPYEDISYGLRNAGFPEEEIRRRVEQMLVRMGLTHLADQPIHHLSLGQKKRITLAGILVLEPELILLDEPTAYLDPKSEVQLLEQLDRIHAQGVTIAMSTHDMNLVYTWADWVIVMDQGRVVLSGTPLDVFQQTDTLMTLGLRIPMLYDLWLALPESWRNGAAPPRDMEAFKAWVSTHHILQ</sequence>
<dbReference type="NCBIfam" id="TIGR01166">
    <property type="entry name" value="cbiO"/>
    <property type="match status" value="1"/>
</dbReference>
<dbReference type="GO" id="GO:0043190">
    <property type="term" value="C:ATP-binding cassette (ABC) transporter complex"/>
    <property type="evidence" value="ECO:0007669"/>
    <property type="project" value="TreeGrafter"/>
</dbReference>
<dbReference type="GO" id="GO:0015087">
    <property type="term" value="F:cobalt ion transmembrane transporter activity"/>
    <property type="evidence" value="ECO:0007669"/>
    <property type="project" value="UniProtKB-ARBA"/>
</dbReference>
<evidence type="ECO:0000313" key="13">
    <source>
        <dbReference type="Proteomes" id="UP000190188"/>
    </source>
</evidence>
<dbReference type="OrthoDB" id="9784332at2"/>
<reference evidence="12 13" key="1">
    <citation type="submission" date="2017-01" db="EMBL/GenBank/DDBJ databases">
        <title>Genome analysis of Paenibacillus selenitrireducens ES3-24.</title>
        <authorList>
            <person name="Xu D."/>
            <person name="Yao R."/>
            <person name="Zheng S."/>
        </authorList>
    </citation>
    <scope>NUCLEOTIDE SEQUENCE [LARGE SCALE GENOMIC DNA]</scope>
    <source>
        <strain evidence="12 13">ES3-24</strain>
    </source>
</reference>
<dbReference type="InterPro" id="IPR015856">
    <property type="entry name" value="ABC_transpr_CbiO/EcfA_su"/>
</dbReference>
<dbReference type="InterPro" id="IPR003593">
    <property type="entry name" value="AAA+_ATPase"/>
</dbReference>
<dbReference type="GO" id="GO:0042626">
    <property type="term" value="F:ATPase-coupled transmembrane transporter activity"/>
    <property type="evidence" value="ECO:0007669"/>
    <property type="project" value="TreeGrafter"/>
</dbReference>
<dbReference type="InterPro" id="IPR005876">
    <property type="entry name" value="Co_trans_ATP-bd"/>
</dbReference>
<comment type="function">
    <text evidence="10">Part of an ABC transporter complex. Responsible for energy coupling to the transport system.</text>
</comment>
<dbReference type="InterPro" id="IPR017871">
    <property type="entry name" value="ABC_transporter-like_CS"/>
</dbReference>
<evidence type="ECO:0000313" key="12">
    <source>
        <dbReference type="EMBL" id="OPA73934.1"/>
    </source>
</evidence>
<name>A0A1T2X236_9BACL</name>
<dbReference type="InterPro" id="IPR050095">
    <property type="entry name" value="ECF_ABC_transporter_ATP-bd"/>
</dbReference>
<dbReference type="PROSITE" id="PS50893">
    <property type="entry name" value="ABC_TRANSPORTER_2"/>
    <property type="match status" value="1"/>
</dbReference>
<keyword evidence="5 10" id="KW-0547">Nucleotide-binding</keyword>
<dbReference type="PROSITE" id="PS00211">
    <property type="entry name" value="ABC_TRANSPORTER_1"/>
    <property type="match status" value="1"/>
</dbReference>
<keyword evidence="6 10" id="KW-0067">ATP-binding</keyword>
<gene>
    <name evidence="12" type="ORF">BVG16_26190</name>
</gene>
<evidence type="ECO:0000256" key="5">
    <source>
        <dbReference type="ARBA" id="ARBA00022741"/>
    </source>
</evidence>
<dbReference type="CDD" id="cd03225">
    <property type="entry name" value="ABC_cobalt_CbiO_domain1"/>
    <property type="match status" value="1"/>
</dbReference>
<comment type="caution">
    <text evidence="12">The sequence shown here is derived from an EMBL/GenBank/DDBJ whole genome shotgun (WGS) entry which is preliminary data.</text>
</comment>
<dbReference type="InterPro" id="IPR027417">
    <property type="entry name" value="P-loop_NTPase"/>
</dbReference>
<evidence type="ECO:0000256" key="10">
    <source>
        <dbReference type="RuleBase" id="RU364103"/>
    </source>
</evidence>
<dbReference type="Gene3D" id="3.40.50.300">
    <property type="entry name" value="P-loop containing nucleotide triphosphate hydrolases"/>
    <property type="match status" value="1"/>
</dbReference>
<dbReference type="RefSeq" id="WP_078502163.1">
    <property type="nucleotide sequence ID" value="NZ_MSZX01000013.1"/>
</dbReference>
<dbReference type="GO" id="GO:0016887">
    <property type="term" value="F:ATP hydrolysis activity"/>
    <property type="evidence" value="ECO:0007669"/>
    <property type="project" value="InterPro"/>
</dbReference>
<keyword evidence="4 10" id="KW-1003">Cell membrane</keyword>
<dbReference type="STRING" id="1324314.BVG16_26190"/>
<comment type="similarity">
    <text evidence="2 10">Belongs to the ABC transporter superfamily.</text>
</comment>
<evidence type="ECO:0000256" key="8">
    <source>
        <dbReference type="ARBA" id="ARBA00023136"/>
    </source>
</evidence>
<evidence type="ECO:0000256" key="6">
    <source>
        <dbReference type="ARBA" id="ARBA00022840"/>
    </source>
</evidence>
<dbReference type="PANTHER" id="PTHR43553:SF24">
    <property type="entry name" value="ENERGY-COUPLING FACTOR TRANSPORTER ATP-BINDING PROTEIN ECFA1"/>
    <property type="match status" value="1"/>
</dbReference>
<protein>
    <recommendedName>
        <fullName evidence="10">ABC transporter ATP-binding protein</fullName>
    </recommendedName>
</protein>
<dbReference type="SMART" id="SM00382">
    <property type="entry name" value="AAA"/>
    <property type="match status" value="1"/>
</dbReference>
<dbReference type="Pfam" id="PF00005">
    <property type="entry name" value="ABC_tran"/>
    <property type="match status" value="1"/>
</dbReference>
<keyword evidence="7" id="KW-1278">Translocase</keyword>
<dbReference type="AlphaFoldDB" id="A0A1T2X236"/>
<evidence type="ECO:0000259" key="11">
    <source>
        <dbReference type="PROSITE" id="PS50893"/>
    </source>
</evidence>
<comment type="function">
    <text evidence="9">Probably part of an ABC transporter complex. Responsible for energy coupling to the transport system.</text>
</comment>
<feature type="domain" description="ABC transporter" evidence="11">
    <location>
        <begin position="5"/>
        <end position="241"/>
    </location>
</feature>
<dbReference type="Proteomes" id="UP000190188">
    <property type="component" value="Unassembled WGS sequence"/>
</dbReference>
<accession>A0A1T2X236</accession>
<evidence type="ECO:0000256" key="4">
    <source>
        <dbReference type="ARBA" id="ARBA00022475"/>
    </source>
</evidence>
<comment type="subcellular location">
    <subcellularLocation>
        <location evidence="1 10">Cell membrane</location>
        <topology evidence="1 10">Peripheral membrane protein</topology>
    </subcellularLocation>
</comment>
<evidence type="ECO:0000256" key="7">
    <source>
        <dbReference type="ARBA" id="ARBA00022967"/>
    </source>
</evidence>
<dbReference type="FunFam" id="3.40.50.300:FF:000224">
    <property type="entry name" value="Energy-coupling factor transporter ATP-binding protein EcfA"/>
    <property type="match status" value="1"/>
</dbReference>
<keyword evidence="13" id="KW-1185">Reference proteome</keyword>
<dbReference type="PANTHER" id="PTHR43553">
    <property type="entry name" value="HEAVY METAL TRANSPORTER"/>
    <property type="match status" value="1"/>
</dbReference>
<organism evidence="12 13">
    <name type="scientific">Paenibacillus selenitireducens</name>
    <dbReference type="NCBI Taxonomy" id="1324314"/>
    <lineage>
        <taxon>Bacteria</taxon>
        <taxon>Bacillati</taxon>
        <taxon>Bacillota</taxon>
        <taxon>Bacilli</taxon>
        <taxon>Bacillales</taxon>
        <taxon>Paenibacillaceae</taxon>
        <taxon>Paenibacillus</taxon>
    </lineage>
</organism>
<dbReference type="EMBL" id="MSZX01000013">
    <property type="protein sequence ID" value="OPA73934.1"/>
    <property type="molecule type" value="Genomic_DNA"/>
</dbReference>
<dbReference type="InterPro" id="IPR003439">
    <property type="entry name" value="ABC_transporter-like_ATP-bd"/>
</dbReference>
<dbReference type="SUPFAM" id="SSF52540">
    <property type="entry name" value="P-loop containing nucleoside triphosphate hydrolases"/>
    <property type="match status" value="1"/>
</dbReference>
<evidence type="ECO:0000256" key="9">
    <source>
        <dbReference type="ARBA" id="ARBA00025157"/>
    </source>
</evidence>
<proteinExistence type="inferred from homology"/>
<keyword evidence="3 10" id="KW-0813">Transport</keyword>
<dbReference type="GO" id="GO:0005524">
    <property type="term" value="F:ATP binding"/>
    <property type="evidence" value="ECO:0007669"/>
    <property type="project" value="UniProtKB-UniRule"/>
</dbReference>
<evidence type="ECO:0000256" key="3">
    <source>
        <dbReference type="ARBA" id="ARBA00022448"/>
    </source>
</evidence>